<dbReference type="AlphaFoldDB" id="A0A951PFY4"/>
<dbReference type="Pfam" id="PF08852">
    <property type="entry name" value="DUF1822"/>
    <property type="match status" value="1"/>
</dbReference>
<proteinExistence type="predicted"/>
<evidence type="ECO:0000313" key="1">
    <source>
        <dbReference type="EMBL" id="MBW4468320.1"/>
    </source>
</evidence>
<evidence type="ECO:0000313" key="2">
    <source>
        <dbReference type="Proteomes" id="UP000707356"/>
    </source>
</evidence>
<comment type="caution">
    <text evidence="1">The sequence shown here is derived from an EMBL/GenBank/DDBJ whole genome shotgun (WGS) entry which is preliminary data.</text>
</comment>
<accession>A0A951PFY4</accession>
<reference evidence="1" key="2">
    <citation type="journal article" date="2022" name="Microbiol. Resour. Announc.">
        <title>Metagenome Sequencing to Explore Phylogenomics of Terrestrial Cyanobacteria.</title>
        <authorList>
            <person name="Ward R.D."/>
            <person name="Stajich J.E."/>
            <person name="Johansen J.R."/>
            <person name="Huntemann M."/>
            <person name="Clum A."/>
            <person name="Foster B."/>
            <person name="Foster B."/>
            <person name="Roux S."/>
            <person name="Palaniappan K."/>
            <person name="Varghese N."/>
            <person name="Mukherjee S."/>
            <person name="Reddy T.B.K."/>
            <person name="Daum C."/>
            <person name="Copeland A."/>
            <person name="Chen I.A."/>
            <person name="Ivanova N.N."/>
            <person name="Kyrpides N.C."/>
            <person name="Shapiro N."/>
            <person name="Eloe-Fadrosh E.A."/>
            <person name="Pietrasiak N."/>
        </authorList>
    </citation>
    <scope>NUCLEOTIDE SEQUENCE</scope>
    <source>
        <strain evidence="1">GSE-TBD4-15B</strain>
    </source>
</reference>
<dbReference type="EMBL" id="JAHHHV010000087">
    <property type="protein sequence ID" value="MBW4468320.1"/>
    <property type="molecule type" value="Genomic_DNA"/>
</dbReference>
<dbReference type="Proteomes" id="UP000707356">
    <property type="component" value="Unassembled WGS sequence"/>
</dbReference>
<dbReference type="InterPro" id="IPR014951">
    <property type="entry name" value="DUF1822"/>
</dbReference>
<name>A0A951PFY4_9CYAN</name>
<sequence length="327" mass="35834">MNQTVELASFTVPLSYEAHAMAQRLSSSRQTYLKALTVYAVEFYLRCLGIATDPSQSDWRDPWMAKFIDVADLWLEPYGKLECCPVLPEAELLEVAADAWADRIGYVAVQLDPSLKSARLLGFTSSPAALPLSELQPLDQFPRYLQRFDLAFDPASNSASDSASNSASDSATNAVSNNRQIIDLRKWLTGIAEAGWQTIEEVLGSSSIQMATVRSPSQSGISVRQAKLIDVGMDLGEQSVVLSLAITLNPDTSMNVLVQIHPAPGNSYLPPNLQLAMLSATGDKLQEVRARTQDSYIQLRHFRGEAGDSFDIQVTIDRASITESFIL</sequence>
<gene>
    <name evidence="1" type="ORF">KME07_23070</name>
</gene>
<reference evidence="1" key="1">
    <citation type="submission" date="2021-05" db="EMBL/GenBank/DDBJ databases">
        <authorList>
            <person name="Pietrasiak N."/>
            <person name="Ward R."/>
            <person name="Stajich J.E."/>
            <person name="Kurbessoian T."/>
        </authorList>
    </citation>
    <scope>NUCLEOTIDE SEQUENCE</scope>
    <source>
        <strain evidence="1">GSE-TBD4-15B</strain>
    </source>
</reference>
<protein>
    <submittedName>
        <fullName evidence="1">DUF1822 family protein</fullName>
    </submittedName>
</protein>
<organism evidence="1 2">
    <name type="scientific">Pegethrix bostrychoides GSE-TBD4-15B</name>
    <dbReference type="NCBI Taxonomy" id="2839662"/>
    <lineage>
        <taxon>Bacteria</taxon>
        <taxon>Bacillati</taxon>
        <taxon>Cyanobacteriota</taxon>
        <taxon>Cyanophyceae</taxon>
        <taxon>Oculatellales</taxon>
        <taxon>Oculatellaceae</taxon>
        <taxon>Pegethrix</taxon>
    </lineage>
</organism>